<evidence type="ECO:0000313" key="3">
    <source>
        <dbReference type="EMBL" id="TGZ73898.1"/>
    </source>
</evidence>
<keyword evidence="4" id="KW-1185">Reference proteome</keyword>
<feature type="region of interest" description="Disordered" evidence="1">
    <location>
        <begin position="51"/>
        <end position="130"/>
    </location>
</feature>
<feature type="region of interest" description="Disordered" evidence="1">
    <location>
        <begin position="164"/>
        <end position="190"/>
    </location>
</feature>
<dbReference type="GO" id="GO:0005230">
    <property type="term" value="F:extracellular ligand-gated monoatomic ion channel activity"/>
    <property type="evidence" value="ECO:0007669"/>
    <property type="project" value="InterPro"/>
</dbReference>
<comment type="caution">
    <text evidence="3">The sequence shown here is derived from an EMBL/GenBank/DDBJ whole genome shotgun (WGS) entry which is preliminary data.</text>
</comment>
<keyword evidence="2" id="KW-0472">Membrane</keyword>
<keyword evidence="2" id="KW-0812">Transmembrane</keyword>
<reference evidence="3 4" key="1">
    <citation type="journal article" date="2019" name="BMC Genomics">
        <title>New insights from Opisthorchis felineus genome: update on genomics of the epidemiologically important liver flukes.</title>
        <authorList>
            <person name="Ershov N.I."/>
            <person name="Mordvinov V.A."/>
            <person name="Prokhortchouk E.B."/>
            <person name="Pakharukova M.Y."/>
            <person name="Gunbin K.V."/>
            <person name="Ustyantsev K."/>
            <person name="Genaev M.A."/>
            <person name="Blinov A.G."/>
            <person name="Mazur A."/>
            <person name="Boulygina E."/>
            <person name="Tsygankova S."/>
            <person name="Khrameeva E."/>
            <person name="Chekanov N."/>
            <person name="Fan G."/>
            <person name="Xiao A."/>
            <person name="Zhang H."/>
            <person name="Xu X."/>
            <person name="Yang H."/>
            <person name="Solovyev V."/>
            <person name="Lee S.M."/>
            <person name="Liu X."/>
            <person name="Afonnikov D.A."/>
            <person name="Skryabin K.G."/>
        </authorList>
    </citation>
    <scope>NUCLEOTIDE SEQUENCE [LARGE SCALE GENOMIC DNA]</scope>
    <source>
        <strain evidence="3">AK-0245</strain>
        <tissue evidence="3">Whole organism</tissue>
    </source>
</reference>
<feature type="compositionally biased region" description="Polar residues" evidence="1">
    <location>
        <begin position="113"/>
        <end position="130"/>
    </location>
</feature>
<sequence>MYNRTHTALSTASSCHTQPGFVKSENQQTNKLHHQQALSQSTCQHAVQLRSSHARPRMVARSSVNSKRLTGNSSLSPVSSQSDSPKLHPSTMPRPNKYPSHPRGGGQVLGFRPTSTSGANDRSSGGQLQGYTCSMYPDNLGTSMDDSSHLLNIDDLLLRRNRAPSKISTRDRNSRDTQYRTPPSTIPTTPIIPYQENAIQSDMDLVRLKDDKKSEDELSQMKLLEPVRHPPARVELMLIFVKIGQVDTVNERYQADIFLQARWREPLLDATWNTSRPRNNFRTFNMVENPVMELAPKRHLHTLKLQDDEFWNPRLLLDNAQGEPIEIVSHEVEFVEPDFEAYLVEKRRIKGVFHETLELKHFPFDCQDLSVTVTCDRTVEEVELVPSPTEVSQVDRRCAADSQEWKIFHHVDIASMEIQTAYSPGTCKRRHPGLDKMVLANFFMLVILTVWHTIARSVFAKYPGLKDKEQYVVYTLLSAYCLGAVVFGLTVYLDAGSRRRLMKSKDMDFTQHKQRIELEKQHKSIVAVSLDEWLNSPSAQFAAYQNSEHIS</sequence>
<feature type="compositionally biased region" description="Low complexity" evidence="1">
    <location>
        <begin position="181"/>
        <end position="190"/>
    </location>
</feature>
<feature type="compositionally biased region" description="Polar residues" evidence="1">
    <location>
        <begin position="62"/>
        <end position="72"/>
    </location>
</feature>
<proteinExistence type="predicted"/>
<dbReference type="SUPFAM" id="SSF63712">
    <property type="entry name" value="Nicotinic receptor ligand binding domain-like"/>
    <property type="match status" value="1"/>
</dbReference>
<dbReference type="EMBL" id="SJOL01002335">
    <property type="protein sequence ID" value="TGZ73898.1"/>
    <property type="molecule type" value="Genomic_DNA"/>
</dbReference>
<feature type="transmembrane region" description="Helical" evidence="2">
    <location>
        <begin position="471"/>
        <end position="493"/>
    </location>
</feature>
<feature type="compositionally biased region" description="Polar residues" evidence="1">
    <location>
        <begin position="1"/>
        <end position="17"/>
    </location>
</feature>
<keyword evidence="2" id="KW-1133">Transmembrane helix</keyword>
<organism evidence="3 4">
    <name type="scientific">Opisthorchis felineus</name>
    <dbReference type="NCBI Taxonomy" id="147828"/>
    <lineage>
        <taxon>Eukaryota</taxon>
        <taxon>Metazoa</taxon>
        <taxon>Spiralia</taxon>
        <taxon>Lophotrochozoa</taxon>
        <taxon>Platyhelminthes</taxon>
        <taxon>Trematoda</taxon>
        <taxon>Digenea</taxon>
        <taxon>Opisthorchiida</taxon>
        <taxon>Opisthorchiata</taxon>
        <taxon>Opisthorchiidae</taxon>
        <taxon>Opisthorchis</taxon>
    </lineage>
</organism>
<evidence type="ECO:0000313" key="4">
    <source>
        <dbReference type="Proteomes" id="UP000308267"/>
    </source>
</evidence>
<dbReference type="Proteomes" id="UP000308267">
    <property type="component" value="Unassembled WGS sequence"/>
</dbReference>
<feature type="compositionally biased region" description="Low complexity" evidence="1">
    <location>
        <begin position="73"/>
        <end position="84"/>
    </location>
</feature>
<protein>
    <submittedName>
        <fullName evidence="3">Uncharacterized protein</fullName>
    </submittedName>
</protein>
<name>A0A4S2MHH5_OPIFE</name>
<dbReference type="STRING" id="147828.A0A4S2MHH5"/>
<accession>A0A4S2MHH5</accession>
<dbReference type="OrthoDB" id="189655at2759"/>
<dbReference type="Gene3D" id="2.70.170.10">
    <property type="entry name" value="Neurotransmitter-gated ion-channel ligand-binding domain"/>
    <property type="match status" value="1"/>
</dbReference>
<dbReference type="AlphaFoldDB" id="A0A4S2MHH5"/>
<dbReference type="PROSITE" id="PS51257">
    <property type="entry name" value="PROKAR_LIPOPROTEIN"/>
    <property type="match status" value="1"/>
</dbReference>
<dbReference type="GO" id="GO:0016020">
    <property type="term" value="C:membrane"/>
    <property type="evidence" value="ECO:0007669"/>
    <property type="project" value="InterPro"/>
</dbReference>
<dbReference type="InterPro" id="IPR036734">
    <property type="entry name" value="Neur_chan_lig-bd_sf"/>
</dbReference>
<gene>
    <name evidence="3" type="ORF">CRM22_001259</name>
</gene>
<evidence type="ECO:0000256" key="1">
    <source>
        <dbReference type="SAM" id="MobiDB-lite"/>
    </source>
</evidence>
<feature type="transmembrane region" description="Helical" evidence="2">
    <location>
        <begin position="438"/>
        <end position="459"/>
    </location>
</feature>
<feature type="compositionally biased region" description="Basic and acidic residues" evidence="1">
    <location>
        <begin position="168"/>
        <end position="178"/>
    </location>
</feature>
<feature type="region of interest" description="Disordered" evidence="1">
    <location>
        <begin position="1"/>
        <end position="29"/>
    </location>
</feature>
<evidence type="ECO:0000256" key="2">
    <source>
        <dbReference type="SAM" id="Phobius"/>
    </source>
</evidence>